<dbReference type="Gene3D" id="3.20.20.490">
    <property type="entry name" value="GxGYxYP glycoside hydrolase, C-terminal domain"/>
    <property type="match status" value="1"/>
</dbReference>
<dbReference type="InterPro" id="IPR038410">
    <property type="entry name" value="GxGYxYP_C_sf"/>
</dbReference>
<accession>A0A653AVS1</accession>
<evidence type="ECO:0000259" key="1">
    <source>
        <dbReference type="Pfam" id="PF14323"/>
    </source>
</evidence>
<dbReference type="PANTHER" id="PTHR37321:SF1">
    <property type="entry name" value="EXPORTED PROTEIN"/>
    <property type="match status" value="1"/>
</dbReference>
<proteinExistence type="predicted"/>
<dbReference type="PANTHER" id="PTHR37321">
    <property type="entry name" value="EXPORTED PROTEIN-RELATED"/>
    <property type="match status" value="1"/>
</dbReference>
<feature type="domain" description="GxGYxYP putative glycoside hydrolase C-terminal" evidence="1">
    <location>
        <begin position="14"/>
        <end position="151"/>
    </location>
</feature>
<dbReference type="Pfam" id="PF14323">
    <property type="entry name" value="GxGYxYP_C"/>
    <property type="match status" value="1"/>
</dbReference>
<dbReference type="Proteomes" id="UP000789738">
    <property type="component" value="Unassembled WGS sequence"/>
</dbReference>
<reference evidence="3 4" key="1">
    <citation type="submission" date="2018-06" db="EMBL/GenBank/DDBJ databases">
        <authorList>
            <consortium name="IHU Genomes"/>
        </authorList>
    </citation>
    <scope>NUCLEOTIDE SEQUENCE [LARGE SCALE GENOMIC DNA]</scope>
    <source>
        <strain evidence="3 4">NEC25</strain>
    </source>
</reference>
<dbReference type="AlphaFoldDB" id="A0A653AVS1"/>
<dbReference type="EMBL" id="UWJD01000002">
    <property type="protein sequence ID" value="VCT85809.1"/>
    <property type="molecule type" value="Genomic_DNA"/>
</dbReference>
<dbReference type="InterPro" id="IPR025832">
    <property type="entry name" value="GxGYxYP_C"/>
</dbReference>
<evidence type="ECO:0000313" key="4">
    <source>
        <dbReference type="Proteomes" id="UP000431451"/>
    </source>
</evidence>
<sequence>MVKDCRYTDKYWAYYMAKVDQYNVLILDDEAFYRKDLWDKYTSHTNIEGLLYLNYDKSNSYEGKIIWSNNKPVVSCRGLLWSGLEDENQLISNINNRINSGYTNINDPNSYSFVYVHVWSNTMDNVYDVVNKLNKNPKVKIATPDNFMKLIQRNLAENQSL</sequence>
<reference evidence="2" key="2">
    <citation type="submission" date="2021-10" db="EMBL/GenBank/DDBJ databases">
        <authorList>
            <person name="Mesa V."/>
        </authorList>
    </citation>
    <scope>NUCLEOTIDE SEQUENCE</scope>
    <source>
        <strain evidence="2">CC3_PB</strain>
    </source>
</reference>
<evidence type="ECO:0000313" key="3">
    <source>
        <dbReference type="EMBL" id="VCT85809.1"/>
    </source>
</evidence>
<protein>
    <submittedName>
        <fullName evidence="2">GxGYxYP_C domain-containing protein</fullName>
    </submittedName>
</protein>
<dbReference type="EMBL" id="CAKJVE010000004">
    <property type="protein sequence ID" value="CAG9704746.1"/>
    <property type="molecule type" value="Genomic_DNA"/>
</dbReference>
<gene>
    <name evidence="2" type="ORF">CNEO_41458</name>
    <name evidence="3" type="ORF">CNEONATNEC25_03412</name>
</gene>
<evidence type="ECO:0000313" key="2">
    <source>
        <dbReference type="EMBL" id="CAG9704746.1"/>
    </source>
</evidence>
<organism evidence="3 4">
    <name type="scientific">Clostridium neonatale</name>
    <dbReference type="NCBI Taxonomy" id="137838"/>
    <lineage>
        <taxon>Bacteria</taxon>
        <taxon>Bacillati</taxon>
        <taxon>Bacillota</taxon>
        <taxon>Clostridia</taxon>
        <taxon>Eubacteriales</taxon>
        <taxon>Clostridiaceae</taxon>
        <taxon>Clostridium</taxon>
    </lineage>
</organism>
<dbReference type="Proteomes" id="UP000431451">
    <property type="component" value="Unassembled WGS sequence"/>
</dbReference>
<name>A0A653AVS1_9CLOT</name>